<accession>A0A919N261</accession>
<dbReference type="Pfam" id="PF01547">
    <property type="entry name" value="SBP_bac_1"/>
    <property type="match status" value="1"/>
</dbReference>
<reference evidence="4" key="1">
    <citation type="submission" date="2021-01" db="EMBL/GenBank/DDBJ databases">
        <title>Whole genome shotgun sequence of Actinoplanes rishiriensis NBRC 108556.</title>
        <authorList>
            <person name="Komaki H."/>
            <person name="Tamura T."/>
        </authorList>
    </citation>
    <scope>NUCLEOTIDE SEQUENCE</scope>
    <source>
        <strain evidence="4">NBRC 108556</strain>
    </source>
</reference>
<dbReference type="Gene3D" id="3.40.190.10">
    <property type="entry name" value="Periplasmic binding protein-like II"/>
    <property type="match status" value="2"/>
</dbReference>
<evidence type="ECO:0000256" key="2">
    <source>
        <dbReference type="ARBA" id="ARBA00022448"/>
    </source>
</evidence>
<evidence type="ECO:0000256" key="1">
    <source>
        <dbReference type="ARBA" id="ARBA00008520"/>
    </source>
</evidence>
<sequence>MRKRMIAVAACAALALGGCGRDTGGNSDTAKAVGEGKATGEITVWAMGTEGEKLGEFAKAFTAENPDAKVTVTPVPWDAATQKLTGAIAAKQTPDVSMIGTTMQGGLAKTGALDPTPADLFPKDTYFPGAWDTTVVDGTSYGVPWYVETRGIFYRTDLAAKAGFPDGPKTWADLHAMAAAMKSKAGAKWGLNIQPGKTGSWQSVLPFGWSNGAEITDGRQYTFDTPAMAEALTYYQSFFKEQLAPANLAQGALEPAFVKGEIGAFMSGPWHVGIINEQGGEGTYAVAPMPVGKSSTSFIGGSNIAVFKDAKNRDAAWKFLAWLSKPDVQVKWYQTVSDLPAVQSAWQDPALTGDPMLKVFGEQLKSAKAPPAFPTWDQVAAAFDVEVEKVCVGGADPAAALKAIQQQATAIGTGA</sequence>
<evidence type="ECO:0000313" key="5">
    <source>
        <dbReference type="Proteomes" id="UP000636960"/>
    </source>
</evidence>
<keyword evidence="3" id="KW-0732">Signal</keyword>
<dbReference type="RefSeq" id="WP_203785724.1">
    <property type="nucleotide sequence ID" value="NZ_BOMV01000065.1"/>
</dbReference>
<comment type="similarity">
    <text evidence="1">Belongs to the bacterial solute-binding protein 1 family.</text>
</comment>
<dbReference type="PANTHER" id="PTHR30061">
    <property type="entry name" value="MALTOSE-BINDING PERIPLASMIC PROTEIN"/>
    <property type="match status" value="1"/>
</dbReference>
<dbReference type="Proteomes" id="UP000636960">
    <property type="component" value="Unassembled WGS sequence"/>
</dbReference>
<organism evidence="4 5">
    <name type="scientific">Paractinoplanes rishiriensis</name>
    <dbReference type="NCBI Taxonomy" id="1050105"/>
    <lineage>
        <taxon>Bacteria</taxon>
        <taxon>Bacillati</taxon>
        <taxon>Actinomycetota</taxon>
        <taxon>Actinomycetes</taxon>
        <taxon>Micromonosporales</taxon>
        <taxon>Micromonosporaceae</taxon>
        <taxon>Paractinoplanes</taxon>
    </lineage>
</organism>
<dbReference type="GO" id="GO:0042956">
    <property type="term" value="P:maltodextrin transmembrane transport"/>
    <property type="evidence" value="ECO:0007669"/>
    <property type="project" value="TreeGrafter"/>
</dbReference>
<dbReference type="AlphaFoldDB" id="A0A919N261"/>
<gene>
    <name evidence="4" type="primary">lacE</name>
    <name evidence="4" type="ORF">Ari01nite_61720</name>
</gene>
<dbReference type="InterPro" id="IPR006059">
    <property type="entry name" value="SBP"/>
</dbReference>
<proteinExistence type="inferred from homology"/>
<dbReference type="GO" id="GO:0015768">
    <property type="term" value="P:maltose transport"/>
    <property type="evidence" value="ECO:0007669"/>
    <property type="project" value="TreeGrafter"/>
</dbReference>
<name>A0A919N261_9ACTN</name>
<dbReference type="PANTHER" id="PTHR30061:SF50">
    <property type="entry name" value="MALTOSE_MALTODEXTRIN-BINDING PERIPLASMIC PROTEIN"/>
    <property type="match status" value="1"/>
</dbReference>
<keyword evidence="2" id="KW-0813">Transport</keyword>
<evidence type="ECO:0000313" key="4">
    <source>
        <dbReference type="EMBL" id="GIE98707.1"/>
    </source>
</evidence>
<dbReference type="GO" id="GO:0055052">
    <property type="term" value="C:ATP-binding cassette (ABC) transporter complex, substrate-binding subunit-containing"/>
    <property type="evidence" value="ECO:0007669"/>
    <property type="project" value="TreeGrafter"/>
</dbReference>
<dbReference type="GO" id="GO:1901982">
    <property type="term" value="F:maltose binding"/>
    <property type="evidence" value="ECO:0007669"/>
    <property type="project" value="TreeGrafter"/>
</dbReference>
<protein>
    <submittedName>
        <fullName evidence="4">Sugar ABC transporter substrate-binding protein</fullName>
    </submittedName>
</protein>
<comment type="caution">
    <text evidence="4">The sequence shown here is derived from an EMBL/GenBank/DDBJ whole genome shotgun (WGS) entry which is preliminary data.</text>
</comment>
<keyword evidence="5" id="KW-1185">Reference proteome</keyword>
<evidence type="ECO:0000256" key="3">
    <source>
        <dbReference type="ARBA" id="ARBA00022729"/>
    </source>
</evidence>
<dbReference type="EMBL" id="BOMV01000065">
    <property type="protein sequence ID" value="GIE98707.1"/>
    <property type="molecule type" value="Genomic_DNA"/>
</dbReference>
<dbReference type="PROSITE" id="PS51257">
    <property type="entry name" value="PROKAR_LIPOPROTEIN"/>
    <property type="match status" value="1"/>
</dbReference>
<dbReference type="SUPFAM" id="SSF53850">
    <property type="entry name" value="Periplasmic binding protein-like II"/>
    <property type="match status" value="1"/>
</dbReference>